<proteinExistence type="predicted"/>
<dbReference type="RefSeq" id="WP_061506356.1">
    <property type="nucleotide sequence ID" value="NZ_BAPF01000054.1"/>
</dbReference>
<name>A0ABQ0PZZ8_9PROT</name>
<reference evidence="1" key="1">
    <citation type="submission" date="2013-04" db="EMBL/GenBank/DDBJ databases">
        <title>The genome sequencing project of 58 acetic acid bacteria.</title>
        <authorList>
            <person name="Okamoto-Kainuma A."/>
            <person name="Ishikawa M."/>
            <person name="Umino S."/>
            <person name="Koizumi Y."/>
            <person name="Shiwa Y."/>
            <person name="Yoshikawa H."/>
            <person name="Matsutani M."/>
            <person name="Matsushita K."/>
        </authorList>
    </citation>
    <scope>NUCLEOTIDE SEQUENCE</scope>
    <source>
        <strain evidence="1">DSM 14337</strain>
    </source>
</reference>
<evidence type="ECO:0000313" key="1">
    <source>
        <dbReference type="EMBL" id="GBQ85765.1"/>
    </source>
</evidence>
<evidence type="ECO:0008006" key="3">
    <source>
        <dbReference type="Google" id="ProtNLM"/>
    </source>
</evidence>
<protein>
    <recommendedName>
        <fullName evidence="3">Transposase</fullName>
    </recommendedName>
</protein>
<comment type="caution">
    <text evidence="1">The sequence shown here is derived from an EMBL/GenBank/DDBJ whole genome shotgun (WGS) entry which is preliminary data.</text>
</comment>
<evidence type="ECO:0000313" key="2">
    <source>
        <dbReference type="Proteomes" id="UP001065047"/>
    </source>
</evidence>
<dbReference type="EMBL" id="BAPF01000054">
    <property type="protein sequence ID" value="GBQ85765.1"/>
    <property type="molecule type" value="Genomic_DNA"/>
</dbReference>
<gene>
    <name evidence="1" type="ORF">AA14337_3158</name>
</gene>
<dbReference type="GeneID" id="29557749"/>
<dbReference type="Proteomes" id="UP001065047">
    <property type="component" value="Unassembled WGS sequence"/>
</dbReference>
<organism evidence="1 2">
    <name type="scientific">Acetobacter malorum DSM 14337</name>
    <dbReference type="NCBI Taxonomy" id="1307910"/>
    <lineage>
        <taxon>Bacteria</taxon>
        <taxon>Pseudomonadati</taxon>
        <taxon>Pseudomonadota</taxon>
        <taxon>Alphaproteobacteria</taxon>
        <taxon>Acetobacterales</taxon>
        <taxon>Acetobacteraceae</taxon>
        <taxon>Acetobacter</taxon>
    </lineage>
</organism>
<accession>A0ABQ0PZZ8</accession>
<keyword evidence="2" id="KW-1185">Reference proteome</keyword>
<sequence>MRDLHQVDDQSAPSDYPEMRVRRLRDGAIGVQISASGPEYVMNAGDAAYLAQTLNNCVREL</sequence>